<dbReference type="InParanoid" id="A0A2T2ZUT7"/>
<gene>
    <name evidence="2" type="ORF">BD289DRAFT_445539</name>
</gene>
<keyword evidence="1" id="KW-0812">Transmembrane</keyword>
<feature type="transmembrane region" description="Helical" evidence="1">
    <location>
        <begin position="20"/>
        <end position="40"/>
    </location>
</feature>
<dbReference type="EMBL" id="KZ678661">
    <property type="protein sequence ID" value="PSR77311.1"/>
    <property type="molecule type" value="Genomic_DNA"/>
</dbReference>
<sequence length="75" mass="8534">MSASLSLAALNPSARELSSAILATPFMVRATVCVFFLLLWKFRRCVSIHTYDYPERWPRATTRNNNDQVASLHYG</sequence>
<evidence type="ECO:0000256" key="1">
    <source>
        <dbReference type="SAM" id="Phobius"/>
    </source>
</evidence>
<name>A0A2T2ZUT7_9PEZI</name>
<keyword evidence="1" id="KW-1133">Transmembrane helix</keyword>
<keyword evidence="1" id="KW-0472">Membrane</keyword>
<dbReference type="Proteomes" id="UP000241462">
    <property type="component" value="Unassembled WGS sequence"/>
</dbReference>
<organism evidence="2 3">
    <name type="scientific">Coniella lustricola</name>
    <dbReference type="NCBI Taxonomy" id="2025994"/>
    <lineage>
        <taxon>Eukaryota</taxon>
        <taxon>Fungi</taxon>
        <taxon>Dikarya</taxon>
        <taxon>Ascomycota</taxon>
        <taxon>Pezizomycotina</taxon>
        <taxon>Sordariomycetes</taxon>
        <taxon>Sordariomycetidae</taxon>
        <taxon>Diaporthales</taxon>
        <taxon>Schizoparmaceae</taxon>
        <taxon>Coniella</taxon>
    </lineage>
</organism>
<evidence type="ECO:0000313" key="3">
    <source>
        <dbReference type="Proteomes" id="UP000241462"/>
    </source>
</evidence>
<keyword evidence="3" id="KW-1185">Reference proteome</keyword>
<dbReference type="AlphaFoldDB" id="A0A2T2ZUT7"/>
<accession>A0A2T2ZUT7</accession>
<reference evidence="2 3" key="1">
    <citation type="journal article" date="2018" name="Mycol. Prog.">
        <title>Coniella lustricola, a new species from submerged detritus.</title>
        <authorList>
            <person name="Raudabaugh D.B."/>
            <person name="Iturriaga T."/>
            <person name="Carver A."/>
            <person name="Mondo S."/>
            <person name="Pangilinan J."/>
            <person name="Lipzen A."/>
            <person name="He G."/>
            <person name="Amirebrahimi M."/>
            <person name="Grigoriev I.V."/>
            <person name="Miller A.N."/>
        </authorList>
    </citation>
    <scope>NUCLEOTIDE SEQUENCE [LARGE SCALE GENOMIC DNA]</scope>
    <source>
        <strain evidence="2 3">B22-T-1</strain>
    </source>
</reference>
<protein>
    <submittedName>
        <fullName evidence="2">Uncharacterized protein</fullName>
    </submittedName>
</protein>
<evidence type="ECO:0000313" key="2">
    <source>
        <dbReference type="EMBL" id="PSR77311.1"/>
    </source>
</evidence>
<proteinExistence type="predicted"/>